<dbReference type="GO" id="GO:0016020">
    <property type="term" value="C:membrane"/>
    <property type="evidence" value="ECO:0007669"/>
    <property type="project" value="UniProtKB-SubCell"/>
</dbReference>
<feature type="transmembrane region" description="Helical" evidence="11">
    <location>
        <begin position="543"/>
        <end position="564"/>
    </location>
</feature>
<dbReference type="InterPro" id="IPR003439">
    <property type="entry name" value="ABC_transporter-like_ATP-bd"/>
</dbReference>
<evidence type="ECO:0000256" key="2">
    <source>
        <dbReference type="ARBA" id="ARBA00006012"/>
    </source>
</evidence>
<keyword evidence="8 11" id="KW-0472">Membrane</keyword>
<keyword evidence="5" id="KW-0547">Nucleotide-binding</keyword>
<dbReference type="Pfam" id="PF00005">
    <property type="entry name" value="ABC_tran"/>
    <property type="match status" value="2"/>
</dbReference>
<dbReference type="FunFam" id="3.40.50.300:FF:000054">
    <property type="entry name" value="ABC multidrug transporter atrF"/>
    <property type="match status" value="1"/>
</dbReference>
<evidence type="ECO:0000259" key="12">
    <source>
        <dbReference type="PROSITE" id="PS50893"/>
    </source>
</evidence>
<keyword evidence="6" id="KW-0067">ATP-binding</keyword>
<evidence type="ECO:0000256" key="5">
    <source>
        <dbReference type="ARBA" id="ARBA00022741"/>
    </source>
</evidence>
<dbReference type="EMBL" id="KN847984">
    <property type="protein sequence ID" value="KIR46442.1"/>
    <property type="molecule type" value="Genomic_DNA"/>
</dbReference>
<gene>
    <name evidence="13" type="ORF">I312_04498</name>
</gene>
<feature type="compositionally biased region" description="Polar residues" evidence="10">
    <location>
        <begin position="825"/>
        <end position="836"/>
    </location>
</feature>
<dbReference type="GO" id="GO:0016887">
    <property type="term" value="F:ATP hydrolysis activity"/>
    <property type="evidence" value="ECO:0007669"/>
    <property type="project" value="InterPro"/>
</dbReference>
<evidence type="ECO:0000256" key="7">
    <source>
        <dbReference type="ARBA" id="ARBA00022989"/>
    </source>
</evidence>
<evidence type="ECO:0000256" key="1">
    <source>
        <dbReference type="ARBA" id="ARBA00004141"/>
    </source>
</evidence>
<feature type="region of interest" description="Disordered" evidence="10">
    <location>
        <begin position="1"/>
        <end position="35"/>
    </location>
</feature>
<dbReference type="Gene3D" id="3.40.50.300">
    <property type="entry name" value="P-loop containing nucleotide triphosphate hydrolases"/>
    <property type="match status" value="2"/>
</dbReference>
<sequence length="1470" mass="164465">MREVLRDHNTSHHNDGETSSPLDTPITISEKPTQPPSIIDSEWNLVSQLRADQELLKSRGLAPYKSLSLAWDHLAVRGVGAPDNIEYGSSMALILAPWLRRKYRKKTALLSAARNDLPEAEKGDDDVMTWRPGMPTPKKDEPGLRKGERYLLKNFSGMVKSGEMMLVLGRPGSGCSTFLKVLAGHRDGYAGVEGDVKYGSLLPGKDFRPYKSEVIFISEEDLHDPNLLVGHTMDFALRMCTPSRDSRLPENPAGNGMGRKEYQDRTKWELLEMLGLTHTHDTKVGDQYIRGISGGEKKRVSIAEVLATKASVQIWDNATRGLDADTALRYAKILRTLADIQRNTMVVSLYQAGNGIYDLFDKVTVIAEGRVIYYGPRSEARSYFEDLGFVHPEGGNTADFLTAVTATNERKTREGLVGPIPTTPAEFSALYERSDIAQRMREELEAHLTDPALDEQTKEFRESVQNQKDRWASKCRPEKVDFRTQVLAALIRDYQQRWGDKWTFWMGVATLLIQALIAGSMFYDMPVSTSGLFLRGGTLFLSLFFPSMISLSETTAVFTGRSVLSKHKGFSLYRPSALLLAQTIGDMPLYFVMIVMFTLIVYFMTGLQVDPGLYFIYLLFIYFTTLCTITLFRSIGYAFSTFNNASKASGFALLMLSMARQSEQGHSRYAGYIIYPPQMHPWLSWIRWINPFYYSLEALTASEIYGLELACVPPLLAPYGGDYAQHNQGCAITGAEPNSVTLDGPLWVKTVLDFHKSHVWRNFGILIAFWIFFLSFCALMIERIPAAGSTKSVLLYKPGGGGKHIRNAQKDGASPRDEEDGPDASQLNEKSQGTSNDAAAEVHAVNSVLTWRNVCYTINANGRPRQLLNGIFGYCKAGTLTALMGSSGAGKTTLMDVLAARKTDGDIRGEILMNGKQLPVSFQRTTGYCEQVDVHLPQATVREALEFSALLRQPRTLSNKEKLAYVNVIIDLLELHDIEDALIGTSEAGLGVEQRKRLTIGVELVSKPTLLFLDEPTSGLDGQSSYMIVSFLRKLAAAGQAVLCTIHQPSAALFARFDQLLLLKSGGNTVYFGAVSELTNYFEKQGVTIPKDVNPAEGMIDIVSGSLSNGRDWAQVWVESDECKERLRELEELNEAGVNVTTMEGDEYEFASTSMTQLKLVTKRASIQLWRDTEYVMNKVALHVMSALFNGFSSWKIGDAYEDIQNRMFTIFLFVFVAPGVIAQTQPKFLHNRDIFEAREKKAKLYSWYAFCFAEIVAEIPYLLVCALLYFALWYPAIGFSFKPEIAGAIYLQMTLYEFLYTGIGQFVAAYAPHEIFAALVNPLLIGVLAMFCGVLVPYDQMTAFWRYWMYYLDPFQYLIGGLISRALWDVEVKCESDEYAIFDPPEGMTCQSYMSAFLSEAPGYLNNPNATSNCEYCVISKGSDYLKALNLEKVDGWRDIALTFLFVLTSYGMVFLLLKLRSKRSKKAQ</sequence>
<feature type="transmembrane region" description="Helical" evidence="11">
    <location>
        <begin position="502"/>
        <end position="523"/>
    </location>
</feature>
<comment type="similarity">
    <text evidence="2">Belongs to the ABC transporter superfamily. ABCG family. PDR (TC 3.A.1.205) subfamily.</text>
</comment>
<feature type="transmembrane region" description="Helical" evidence="11">
    <location>
        <begin position="763"/>
        <end position="781"/>
    </location>
</feature>
<feature type="compositionally biased region" description="Basic and acidic residues" evidence="10">
    <location>
        <begin position="1"/>
        <end position="16"/>
    </location>
</feature>
<feature type="region of interest" description="Disordered" evidence="10">
    <location>
        <begin position="121"/>
        <end position="143"/>
    </location>
</feature>
<evidence type="ECO:0000256" key="11">
    <source>
        <dbReference type="SAM" id="Phobius"/>
    </source>
</evidence>
<dbReference type="InterPro" id="IPR010929">
    <property type="entry name" value="PDR_CDR_ABC"/>
</dbReference>
<evidence type="ECO:0000256" key="9">
    <source>
        <dbReference type="ARBA" id="ARBA00051750"/>
    </source>
</evidence>
<dbReference type="CDD" id="cd03232">
    <property type="entry name" value="ABCG_PDR_domain2"/>
    <property type="match status" value="1"/>
</dbReference>
<dbReference type="InterPro" id="IPR017871">
    <property type="entry name" value="ABC_transporter-like_CS"/>
</dbReference>
<accession>A0A0D0TIW3</accession>
<feature type="transmembrane region" description="Helical" evidence="11">
    <location>
        <begin position="576"/>
        <end position="602"/>
    </location>
</feature>
<dbReference type="InterPro" id="IPR013525">
    <property type="entry name" value="ABC2_TM"/>
</dbReference>
<keyword evidence="3" id="KW-0813">Transport</keyword>
<dbReference type="GO" id="GO:0005524">
    <property type="term" value="F:ATP binding"/>
    <property type="evidence" value="ECO:0007669"/>
    <property type="project" value="UniProtKB-KW"/>
</dbReference>
<evidence type="ECO:0000256" key="6">
    <source>
        <dbReference type="ARBA" id="ARBA00022840"/>
    </source>
</evidence>
<evidence type="ECO:0000256" key="10">
    <source>
        <dbReference type="SAM" id="MobiDB-lite"/>
    </source>
</evidence>
<feature type="transmembrane region" description="Helical" evidence="11">
    <location>
        <begin position="1441"/>
        <end position="1459"/>
    </location>
</feature>
<dbReference type="Pfam" id="PF01061">
    <property type="entry name" value="ABC2_membrane"/>
    <property type="match status" value="2"/>
</dbReference>
<feature type="domain" description="ABC transporter" evidence="12">
    <location>
        <begin position="137"/>
        <end position="393"/>
    </location>
</feature>
<keyword evidence="4 11" id="KW-0812">Transmembrane</keyword>
<dbReference type="InterPro" id="IPR034003">
    <property type="entry name" value="ABCG_PDR_2"/>
</dbReference>
<dbReference type="InterPro" id="IPR034001">
    <property type="entry name" value="ABCG_PDR_1"/>
</dbReference>
<feature type="domain" description="ABC transporter" evidence="12">
    <location>
        <begin position="849"/>
        <end position="1091"/>
    </location>
</feature>
<feature type="transmembrane region" description="Helical" evidence="11">
    <location>
        <begin position="1286"/>
        <end position="1304"/>
    </location>
</feature>
<dbReference type="InterPro" id="IPR043926">
    <property type="entry name" value="ABCG_dom"/>
</dbReference>
<dbReference type="Pfam" id="PF19055">
    <property type="entry name" value="ABC2_membrane_7"/>
    <property type="match status" value="1"/>
</dbReference>
<dbReference type="PROSITE" id="PS00211">
    <property type="entry name" value="ABC_TRANSPORTER_1"/>
    <property type="match status" value="1"/>
</dbReference>
<dbReference type="PROSITE" id="PS50893">
    <property type="entry name" value="ABC_TRANSPORTER_2"/>
    <property type="match status" value="2"/>
</dbReference>
<dbReference type="CDD" id="cd03233">
    <property type="entry name" value="ABCG_PDR_domain1"/>
    <property type="match status" value="1"/>
</dbReference>
<proteinExistence type="inferred from homology"/>
<feature type="transmembrane region" description="Helical" evidence="11">
    <location>
        <begin position="1316"/>
        <end position="1339"/>
    </location>
</feature>
<dbReference type="GO" id="GO:0140359">
    <property type="term" value="F:ABC-type transporter activity"/>
    <property type="evidence" value="ECO:0007669"/>
    <property type="project" value="InterPro"/>
</dbReference>
<name>A0A0D0TIW3_CRYGA</name>
<feature type="transmembrane region" description="Helical" evidence="11">
    <location>
        <begin position="1246"/>
        <end position="1274"/>
    </location>
</feature>
<evidence type="ECO:0000256" key="3">
    <source>
        <dbReference type="ARBA" id="ARBA00022448"/>
    </source>
</evidence>
<dbReference type="Pfam" id="PF06422">
    <property type="entry name" value="PDR_CDR"/>
    <property type="match status" value="1"/>
</dbReference>
<feature type="compositionally biased region" description="Polar residues" evidence="10">
    <location>
        <begin position="17"/>
        <end position="32"/>
    </location>
</feature>
<dbReference type="OrthoDB" id="245989at2759"/>
<protein>
    <submittedName>
        <fullName evidence="13">Unplaced genomic scaffold supercont1.12, whole genome shotgun sequence</fullName>
    </submittedName>
</protein>
<dbReference type="PANTHER" id="PTHR19241">
    <property type="entry name" value="ATP-BINDING CASSETTE TRANSPORTER"/>
    <property type="match status" value="1"/>
</dbReference>
<feature type="transmembrane region" description="Helical" evidence="11">
    <location>
        <begin position="1208"/>
        <end position="1225"/>
    </location>
</feature>
<comment type="subcellular location">
    <subcellularLocation>
        <location evidence="1">Membrane</location>
        <topology evidence="1">Multi-pass membrane protein</topology>
    </subcellularLocation>
</comment>
<comment type="catalytic activity">
    <reaction evidence="9">
        <text>itraconazole(in) + ATP + H2O = itraconazole(out) + ADP + phosphate + H(+)</text>
        <dbReference type="Rhea" id="RHEA:33503"/>
        <dbReference type="ChEBI" id="CHEBI:6076"/>
        <dbReference type="ChEBI" id="CHEBI:15377"/>
        <dbReference type="ChEBI" id="CHEBI:15378"/>
        <dbReference type="ChEBI" id="CHEBI:30616"/>
        <dbReference type="ChEBI" id="CHEBI:43474"/>
        <dbReference type="ChEBI" id="CHEBI:456216"/>
    </reaction>
    <physiologicalReaction direction="left-to-right" evidence="9">
        <dbReference type="Rhea" id="RHEA:33504"/>
    </physiologicalReaction>
</comment>
<evidence type="ECO:0000256" key="4">
    <source>
        <dbReference type="ARBA" id="ARBA00022692"/>
    </source>
</evidence>
<dbReference type="HOGENOM" id="CLU_000604_35_0_1"/>
<feature type="transmembrane region" description="Helical" evidence="11">
    <location>
        <begin position="614"/>
        <end position="632"/>
    </location>
</feature>
<dbReference type="InterPro" id="IPR003593">
    <property type="entry name" value="AAA+_ATPase"/>
</dbReference>
<dbReference type="SMART" id="SM00382">
    <property type="entry name" value="AAA"/>
    <property type="match status" value="2"/>
</dbReference>
<feature type="region of interest" description="Disordered" evidence="10">
    <location>
        <begin position="805"/>
        <end position="836"/>
    </location>
</feature>
<evidence type="ECO:0000256" key="8">
    <source>
        <dbReference type="ARBA" id="ARBA00023136"/>
    </source>
</evidence>
<keyword evidence="7 11" id="KW-1133">Transmembrane helix</keyword>
<evidence type="ECO:0000313" key="13">
    <source>
        <dbReference type="EMBL" id="KIR46442.1"/>
    </source>
</evidence>
<dbReference type="InterPro" id="IPR027417">
    <property type="entry name" value="P-loop_NTPase"/>
</dbReference>
<dbReference type="SUPFAM" id="SSF52540">
    <property type="entry name" value="P-loop containing nucleoside triphosphate hydrolases"/>
    <property type="match status" value="2"/>
</dbReference>
<reference evidence="13" key="1">
    <citation type="submission" date="2015-01" db="EMBL/GenBank/DDBJ databases">
        <title>The Genome Sequence of Cryptococcus gattii CA1280.</title>
        <authorList>
            <consortium name="The Broad Institute Genomics Platform"/>
            <person name="Cuomo C."/>
            <person name="Litvintseva A."/>
            <person name="Chen Y."/>
            <person name="Heitman J."/>
            <person name="Sun S."/>
            <person name="Springer D."/>
            <person name="Dromer F."/>
            <person name="Young S."/>
            <person name="Zeng Q."/>
            <person name="Gargeya S."/>
            <person name="Abouelleil A."/>
            <person name="Alvarado L."/>
            <person name="Chapman S.B."/>
            <person name="Gainer-Dewar J."/>
            <person name="Goldberg J."/>
            <person name="Griggs A."/>
            <person name="Gujja S."/>
            <person name="Hansen M."/>
            <person name="Howarth C."/>
            <person name="Imamovic A."/>
            <person name="Larimer J."/>
            <person name="Murphy C."/>
            <person name="Naylor J."/>
            <person name="Pearson M."/>
            <person name="Priest M."/>
            <person name="Roberts A."/>
            <person name="Saif S."/>
            <person name="Shea T."/>
            <person name="Sykes S."/>
            <person name="Wortman J."/>
            <person name="Nusbaum C."/>
            <person name="Birren B."/>
        </authorList>
    </citation>
    <scope>NUCLEOTIDE SEQUENCE [LARGE SCALE GENOMIC DNA]</scope>
    <source>
        <strain evidence="13">CA1280</strain>
    </source>
</reference>
<organism evidence="13">
    <name type="scientific">Cryptococcus bacillisporus CA1280</name>
    <dbReference type="NCBI Taxonomy" id="1296109"/>
    <lineage>
        <taxon>Eukaryota</taxon>
        <taxon>Fungi</taxon>
        <taxon>Dikarya</taxon>
        <taxon>Basidiomycota</taxon>
        <taxon>Agaricomycotina</taxon>
        <taxon>Tremellomycetes</taxon>
        <taxon>Tremellales</taxon>
        <taxon>Cryptococcaceae</taxon>
        <taxon>Cryptococcus</taxon>
        <taxon>Cryptococcus gattii species complex</taxon>
    </lineage>
</organism>